<keyword evidence="7" id="KW-0805">Transcription regulation</keyword>
<keyword evidence="9" id="KW-0804">Transcription</keyword>
<dbReference type="PROSITE" id="PS00028">
    <property type="entry name" value="ZINC_FINGER_C2H2_1"/>
    <property type="match status" value="3"/>
</dbReference>
<feature type="domain" description="C2H2-type" evidence="13">
    <location>
        <begin position="250"/>
        <end position="272"/>
    </location>
</feature>
<dbReference type="PANTHER" id="PTHR24399:SF70">
    <property type="entry name" value="C2H2-TYPE DOMAIN-CONTAINING PROTEIN"/>
    <property type="match status" value="1"/>
</dbReference>
<dbReference type="AlphaFoldDB" id="A0AA35K115"/>
<dbReference type="PANTHER" id="PTHR24399">
    <property type="entry name" value="ZINC FINGER AND BTB DOMAIN-CONTAINING"/>
    <property type="match status" value="1"/>
</dbReference>
<evidence type="ECO:0000313" key="14">
    <source>
        <dbReference type="EMBL" id="CAI5768348.1"/>
    </source>
</evidence>
<dbReference type="SMART" id="SM00355">
    <property type="entry name" value="ZnF_C2H2"/>
    <property type="match status" value="3"/>
</dbReference>
<feature type="compositionally biased region" description="Basic residues" evidence="12">
    <location>
        <begin position="265"/>
        <end position="275"/>
    </location>
</feature>
<evidence type="ECO:0000256" key="1">
    <source>
        <dbReference type="ARBA" id="ARBA00004123"/>
    </source>
</evidence>
<proteinExistence type="inferred from homology"/>
<keyword evidence="15" id="KW-1185">Reference proteome</keyword>
<feature type="region of interest" description="Disordered" evidence="12">
    <location>
        <begin position="59"/>
        <end position="84"/>
    </location>
</feature>
<evidence type="ECO:0000256" key="6">
    <source>
        <dbReference type="ARBA" id="ARBA00022833"/>
    </source>
</evidence>
<accession>A0AA35K115</accession>
<dbReference type="GO" id="GO:0005654">
    <property type="term" value="C:nucleoplasm"/>
    <property type="evidence" value="ECO:0007669"/>
    <property type="project" value="TreeGrafter"/>
</dbReference>
<evidence type="ECO:0000256" key="11">
    <source>
        <dbReference type="PROSITE-ProRule" id="PRU00042"/>
    </source>
</evidence>
<feature type="compositionally biased region" description="Basic and acidic residues" evidence="12">
    <location>
        <begin position="66"/>
        <end position="84"/>
    </location>
</feature>
<evidence type="ECO:0000256" key="4">
    <source>
        <dbReference type="ARBA" id="ARBA00022737"/>
    </source>
</evidence>
<dbReference type="FunFam" id="3.30.160.60:FF:001498">
    <property type="entry name" value="Zinc finger protein 404"/>
    <property type="match status" value="1"/>
</dbReference>
<sequence length="397" mass="45311">MSQKAPLPGAELSEEENLTCGDSGEQNRCWTKMEKSRLGENLPKEMHRALAGEFRRDISAVTPGIPEEKNNSKGQQEKQPVKRETQCLSGVIAVSVSKATDGGKPCRRKYKSENPFECPASARDSQSVCCLEKLQGILRGEKQNALPACGENLCGREEFVGHQESHTEESSHECPKDEKRFRHRHRNNNSGRKPHECSVCGKNFTFRAELARHHRIHTGEKPYGCSQCGRSFRQRTHLVRHQSIHTGELFQCPECGKSFSQRDTLKRHQRTHRTLPRPASSEGGESSNRGSMFAVQAPAIPGQHLTAGPTALRWPKWQWGTCVRRPPPQLPYRERRRRRRRRRKKRDRQREQPPSLQKPRSRPPLPFPRRKIPGSRTSLPPKKVPRGVRNQQAINKA</sequence>
<feature type="compositionally biased region" description="Basic residues" evidence="12">
    <location>
        <begin position="334"/>
        <end position="347"/>
    </location>
</feature>
<evidence type="ECO:0000256" key="3">
    <source>
        <dbReference type="ARBA" id="ARBA00022723"/>
    </source>
</evidence>
<feature type="compositionally biased region" description="Basic and acidic residues" evidence="12">
    <location>
        <begin position="162"/>
        <end position="180"/>
    </location>
</feature>
<dbReference type="SUPFAM" id="SSF57667">
    <property type="entry name" value="beta-beta-alpha zinc fingers"/>
    <property type="match status" value="2"/>
</dbReference>
<keyword evidence="4" id="KW-0677">Repeat</keyword>
<dbReference type="GO" id="GO:0008270">
    <property type="term" value="F:zinc ion binding"/>
    <property type="evidence" value="ECO:0007669"/>
    <property type="project" value="UniProtKB-KW"/>
</dbReference>
<feature type="region of interest" description="Disordered" evidence="12">
    <location>
        <begin position="162"/>
        <end position="192"/>
    </location>
</feature>
<evidence type="ECO:0000256" key="2">
    <source>
        <dbReference type="ARBA" id="ARBA00006991"/>
    </source>
</evidence>
<comment type="subcellular location">
    <subcellularLocation>
        <location evidence="1">Nucleus</location>
    </subcellularLocation>
</comment>
<dbReference type="InterPro" id="IPR013087">
    <property type="entry name" value="Znf_C2H2_type"/>
</dbReference>
<dbReference type="InterPro" id="IPR036236">
    <property type="entry name" value="Znf_C2H2_sf"/>
</dbReference>
<dbReference type="FunFam" id="3.30.160.60:FF:000551">
    <property type="entry name" value="zinc finger protein 197 isoform X1"/>
    <property type="match status" value="1"/>
</dbReference>
<feature type="region of interest" description="Disordered" evidence="12">
    <location>
        <begin position="325"/>
        <end position="397"/>
    </location>
</feature>
<reference evidence="14" key="1">
    <citation type="submission" date="2022-12" db="EMBL/GenBank/DDBJ databases">
        <authorList>
            <person name="Alioto T."/>
            <person name="Alioto T."/>
            <person name="Gomez Garrido J."/>
        </authorList>
    </citation>
    <scope>NUCLEOTIDE SEQUENCE</scope>
</reference>
<evidence type="ECO:0000259" key="13">
    <source>
        <dbReference type="PROSITE" id="PS50157"/>
    </source>
</evidence>
<dbReference type="Proteomes" id="UP001178461">
    <property type="component" value="Chromosome 2"/>
</dbReference>
<dbReference type="PROSITE" id="PS50157">
    <property type="entry name" value="ZINC_FINGER_C2H2_2"/>
    <property type="match status" value="3"/>
</dbReference>
<keyword evidence="6" id="KW-0862">Zinc</keyword>
<dbReference type="Pfam" id="PF00096">
    <property type="entry name" value="zf-C2H2"/>
    <property type="match status" value="3"/>
</dbReference>
<evidence type="ECO:0000256" key="7">
    <source>
        <dbReference type="ARBA" id="ARBA00023015"/>
    </source>
</evidence>
<dbReference type="GO" id="GO:0000978">
    <property type="term" value="F:RNA polymerase II cis-regulatory region sequence-specific DNA binding"/>
    <property type="evidence" value="ECO:0007669"/>
    <property type="project" value="TreeGrafter"/>
</dbReference>
<keyword evidence="10" id="KW-0539">Nucleus</keyword>
<evidence type="ECO:0000256" key="10">
    <source>
        <dbReference type="ARBA" id="ARBA00023242"/>
    </source>
</evidence>
<comment type="similarity">
    <text evidence="2">Belongs to the krueppel C2H2-type zinc-finger protein family.</text>
</comment>
<keyword evidence="3" id="KW-0479">Metal-binding</keyword>
<protein>
    <submittedName>
        <fullName evidence="14">Finger with KRAB and SCAN domains 1-like isoform X1</fullName>
    </submittedName>
</protein>
<feature type="domain" description="C2H2-type" evidence="13">
    <location>
        <begin position="195"/>
        <end position="222"/>
    </location>
</feature>
<feature type="domain" description="C2H2-type" evidence="13">
    <location>
        <begin position="223"/>
        <end position="250"/>
    </location>
</feature>
<dbReference type="GO" id="GO:0001227">
    <property type="term" value="F:DNA-binding transcription repressor activity, RNA polymerase II-specific"/>
    <property type="evidence" value="ECO:0007669"/>
    <property type="project" value="TreeGrafter"/>
</dbReference>
<evidence type="ECO:0000256" key="12">
    <source>
        <dbReference type="SAM" id="MobiDB-lite"/>
    </source>
</evidence>
<dbReference type="EMBL" id="OX395127">
    <property type="protein sequence ID" value="CAI5768348.1"/>
    <property type="molecule type" value="Genomic_DNA"/>
</dbReference>
<feature type="region of interest" description="Disordered" evidence="12">
    <location>
        <begin position="263"/>
        <end position="289"/>
    </location>
</feature>
<keyword evidence="5 11" id="KW-0863">Zinc-finger</keyword>
<evidence type="ECO:0000313" key="15">
    <source>
        <dbReference type="Proteomes" id="UP001178461"/>
    </source>
</evidence>
<organism evidence="14 15">
    <name type="scientific">Podarcis lilfordi</name>
    <name type="common">Lilford's wall lizard</name>
    <dbReference type="NCBI Taxonomy" id="74358"/>
    <lineage>
        <taxon>Eukaryota</taxon>
        <taxon>Metazoa</taxon>
        <taxon>Chordata</taxon>
        <taxon>Craniata</taxon>
        <taxon>Vertebrata</taxon>
        <taxon>Euteleostomi</taxon>
        <taxon>Lepidosauria</taxon>
        <taxon>Squamata</taxon>
        <taxon>Bifurcata</taxon>
        <taxon>Unidentata</taxon>
        <taxon>Episquamata</taxon>
        <taxon>Laterata</taxon>
        <taxon>Lacertibaenia</taxon>
        <taxon>Lacertidae</taxon>
        <taxon>Podarcis</taxon>
    </lineage>
</organism>
<evidence type="ECO:0000256" key="5">
    <source>
        <dbReference type="ARBA" id="ARBA00022771"/>
    </source>
</evidence>
<evidence type="ECO:0000256" key="9">
    <source>
        <dbReference type="ARBA" id="ARBA00023163"/>
    </source>
</evidence>
<dbReference type="Gene3D" id="3.30.160.60">
    <property type="entry name" value="Classic Zinc Finger"/>
    <property type="match status" value="3"/>
</dbReference>
<keyword evidence="8" id="KW-0238">DNA-binding</keyword>
<feature type="region of interest" description="Disordered" evidence="12">
    <location>
        <begin position="1"/>
        <end position="26"/>
    </location>
</feature>
<name>A0AA35K115_9SAUR</name>
<gene>
    <name evidence="14" type="ORF">PODLI_1B016604</name>
</gene>
<evidence type="ECO:0000256" key="8">
    <source>
        <dbReference type="ARBA" id="ARBA00023125"/>
    </source>
</evidence>
<dbReference type="FunFam" id="3.30.160.60:FF:000506">
    <property type="entry name" value="Zinc finger protein 23"/>
    <property type="match status" value="1"/>
</dbReference>